<evidence type="ECO:0000313" key="2">
    <source>
        <dbReference type="Proteomes" id="UP000054018"/>
    </source>
</evidence>
<dbReference type="EMBL" id="KN833728">
    <property type="protein sequence ID" value="KIK23276.1"/>
    <property type="molecule type" value="Genomic_DNA"/>
</dbReference>
<evidence type="ECO:0000313" key="1">
    <source>
        <dbReference type="EMBL" id="KIK23276.1"/>
    </source>
</evidence>
<accession>A0A0C9Z2L2</accession>
<dbReference type="HOGENOM" id="CLU_3015098_0_0_1"/>
<proteinExistence type="predicted"/>
<gene>
    <name evidence="1" type="ORF">PISMIDRAFT_466467</name>
</gene>
<dbReference type="AlphaFoldDB" id="A0A0C9Z2L2"/>
<reference evidence="2" key="2">
    <citation type="submission" date="2015-01" db="EMBL/GenBank/DDBJ databases">
        <title>Evolutionary Origins and Diversification of the Mycorrhizal Mutualists.</title>
        <authorList>
            <consortium name="DOE Joint Genome Institute"/>
            <consortium name="Mycorrhizal Genomics Consortium"/>
            <person name="Kohler A."/>
            <person name="Kuo A."/>
            <person name="Nagy L.G."/>
            <person name="Floudas D."/>
            <person name="Copeland A."/>
            <person name="Barry K.W."/>
            <person name="Cichocki N."/>
            <person name="Veneault-Fourrey C."/>
            <person name="LaButti K."/>
            <person name="Lindquist E.A."/>
            <person name="Lipzen A."/>
            <person name="Lundell T."/>
            <person name="Morin E."/>
            <person name="Murat C."/>
            <person name="Riley R."/>
            <person name="Ohm R."/>
            <person name="Sun H."/>
            <person name="Tunlid A."/>
            <person name="Henrissat B."/>
            <person name="Grigoriev I.V."/>
            <person name="Hibbett D.S."/>
            <person name="Martin F."/>
        </authorList>
    </citation>
    <scope>NUCLEOTIDE SEQUENCE [LARGE SCALE GENOMIC DNA]</scope>
    <source>
        <strain evidence="2">441</strain>
    </source>
</reference>
<dbReference type="Proteomes" id="UP000054018">
    <property type="component" value="Unassembled WGS sequence"/>
</dbReference>
<organism evidence="1 2">
    <name type="scientific">Pisolithus microcarpus 441</name>
    <dbReference type="NCBI Taxonomy" id="765257"/>
    <lineage>
        <taxon>Eukaryota</taxon>
        <taxon>Fungi</taxon>
        <taxon>Dikarya</taxon>
        <taxon>Basidiomycota</taxon>
        <taxon>Agaricomycotina</taxon>
        <taxon>Agaricomycetes</taxon>
        <taxon>Agaricomycetidae</taxon>
        <taxon>Boletales</taxon>
        <taxon>Sclerodermatineae</taxon>
        <taxon>Pisolithaceae</taxon>
        <taxon>Pisolithus</taxon>
    </lineage>
</organism>
<name>A0A0C9Z2L2_9AGAM</name>
<protein>
    <submittedName>
        <fullName evidence="1">Unplaced genomic scaffold scaffold_44, whole genome shotgun sequence</fullName>
    </submittedName>
</protein>
<sequence length="56" mass="6165">MTSRTMKMVASHVWSFVGDSMGWFHSCSTTCQNQTTTAVIQPKFNLSSEPCTAHAP</sequence>
<reference evidence="1 2" key="1">
    <citation type="submission" date="2014-04" db="EMBL/GenBank/DDBJ databases">
        <authorList>
            <consortium name="DOE Joint Genome Institute"/>
            <person name="Kuo A."/>
            <person name="Kohler A."/>
            <person name="Costa M.D."/>
            <person name="Nagy L.G."/>
            <person name="Floudas D."/>
            <person name="Copeland A."/>
            <person name="Barry K.W."/>
            <person name="Cichocki N."/>
            <person name="Veneault-Fourrey C."/>
            <person name="LaButti K."/>
            <person name="Lindquist E.A."/>
            <person name="Lipzen A."/>
            <person name="Lundell T."/>
            <person name="Morin E."/>
            <person name="Murat C."/>
            <person name="Sun H."/>
            <person name="Tunlid A."/>
            <person name="Henrissat B."/>
            <person name="Grigoriev I.V."/>
            <person name="Hibbett D.S."/>
            <person name="Martin F."/>
            <person name="Nordberg H.P."/>
            <person name="Cantor M.N."/>
            <person name="Hua S.X."/>
        </authorList>
    </citation>
    <scope>NUCLEOTIDE SEQUENCE [LARGE SCALE GENOMIC DNA]</scope>
    <source>
        <strain evidence="1 2">441</strain>
    </source>
</reference>
<keyword evidence="2" id="KW-1185">Reference proteome</keyword>